<dbReference type="InterPro" id="IPR050884">
    <property type="entry name" value="CNP_phosphodiesterase-III"/>
</dbReference>
<dbReference type="InterPro" id="IPR057846">
    <property type="entry name" value="wHTH-Calcineurin_assc"/>
</dbReference>
<feature type="domain" description="Calcineurin-like phosphoesterase" evidence="5">
    <location>
        <begin position="7"/>
        <end position="243"/>
    </location>
</feature>
<keyword evidence="1" id="KW-0479">Metal-binding</keyword>
<feature type="domain" description="Calcineurin" evidence="6">
    <location>
        <begin position="328"/>
        <end position="381"/>
    </location>
</feature>
<name>A0ABP8YA62_9ACTN</name>
<dbReference type="RefSeq" id="WP_345524696.1">
    <property type="nucleotide sequence ID" value="NZ_BAABKN010000004.1"/>
</dbReference>
<evidence type="ECO:0000256" key="2">
    <source>
        <dbReference type="ARBA" id="ARBA00022801"/>
    </source>
</evidence>
<protein>
    <recommendedName>
        <fullName evidence="9">Metallophosphoesterase</fullName>
    </recommendedName>
</protein>
<keyword evidence="2" id="KW-0378">Hydrolase</keyword>
<comment type="caution">
    <text evidence="7">The sequence shown here is derived from an EMBL/GenBank/DDBJ whole genome shotgun (WGS) entry which is preliminary data.</text>
</comment>
<dbReference type="EMBL" id="BAABKN010000004">
    <property type="protein sequence ID" value="GAA4723701.1"/>
    <property type="molecule type" value="Genomic_DNA"/>
</dbReference>
<keyword evidence="3" id="KW-0408">Iron</keyword>
<gene>
    <name evidence="7" type="ORF">GCM10023350_02440</name>
</gene>
<evidence type="ECO:0000256" key="1">
    <source>
        <dbReference type="ARBA" id="ARBA00022723"/>
    </source>
</evidence>
<accession>A0ABP8YA62</accession>
<dbReference type="InterPro" id="IPR029052">
    <property type="entry name" value="Metallo-depent_PP-like"/>
</dbReference>
<evidence type="ECO:0000259" key="5">
    <source>
        <dbReference type="Pfam" id="PF00149"/>
    </source>
</evidence>
<dbReference type="Pfam" id="PF24408">
    <property type="entry name" value="wHTH-Calcineurin_assc"/>
    <property type="match status" value="1"/>
</dbReference>
<comment type="similarity">
    <text evidence="4">Belongs to the cyclic nucleotide phosphodiesterase class-III family.</text>
</comment>
<evidence type="ECO:0000313" key="7">
    <source>
        <dbReference type="EMBL" id="GAA4723701.1"/>
    </source>
</evidence>
<evidence type="ECO:0008006" key="9">
    <source>
        <dbReference type="Google" id="ProtNLM"/>
    </source>
</evidence>
<dbReference type="InterPro" id="IPR004843">
    <property type="entry name" value="Calcineurin-like_PHP"/>
</dbReference>
<dbReference type="SUPFAM" id="SSF56300">
    <property type="entry name" value="Metallo-dependent phosphatases"/>
    <property type="match status" value="1"/>
</dbReference>
<proteinExistence type="inferred from homology"/>
<dbReference type="Pfam" id="PF00149">
    <property type="entry name" value="Metallophos"/>
    <property type="match status" value="1"/>
</dbReference>
<organism evidence="7 8">
    <name type="scientific">Nocardioides endophyticus</name>
    <dbReference type="NCBI Taxonomy" id="1353775"/>
    <lineage>
        <taxon>Bacteria</taxon>
        <taxon>Bacillati</taxon>
        <taxon>Actinomycetota</taxon>
        <taxon>Actinomycetes</taxon>
        <taxon>Propionibacteriales</taxon>
        <taxon>Nocardioidaceae</taxon>
        <taxon>Nocardioides</taxon>
    </lineage>
</organism>
<dbReference type="Gene3D" id="3.60.21.10">
    <property type="match status" value="1"/>
</dbReference>
<dbReference type="Proteomes" id="UP001499882">
    <property type="component" value="Unassembled WGS sequence"/>
</dbReference>
<evidence type="ECO:0000256" key="3">
    <source>
        <dbReference type="ARBA" id="ARBA00023004"/>
    </source>
</evidence>
<evidence type="ECO:0000313" key="8">
    <source>
        <dbReference type="Proteomes" id="UP001499882"/>
    </source>
</evidence>
<keyword evidence="8" id="KW-1185">Reference proteome</keyword>
<evidence type="ECO:0000256" key="4">
    <source>
        <dbReference type="ARBA" id="ARBA00025742"/>
    </source>
</evidence>
<reference evidence="8" key="1">
    <citation type="journal article" date="2019" name="Int. J. Syst. Evol. Microbiol.">
        <title>The Global Catalogue of Microorganisms (GCM) 10K type strain sequencing project: providing services to taxonomists for standard genome sequencing and annotation.</title>
        <authorList>
            <consortium name="The Broad Institute Genomics Platform"/>
            <consortium name="The Broad Institute Genome Sequencing Center for Infectious Disease"/>
            <person name="Wu L."/>
            <person name="Ma J."/>
        </authorList>
    </citation>
    <scope>NUCLEOTIDE SEQUENCE [LARGE SCALE GENOMIC DNA]</scope>
    <source>
        <strain evidence="8">JCM 18532</strain>
    </source>
</reference>
<dbReference type="PANTHER" id="PTHR42988">
    <property type="entry name" value="PHOSPHOHYDROLASE"/>
    <property type="match status" value="1"/>
</dbReference>
<evidence type="ECO:0000259" key="6">
    <source>
        <dbReference type="Pfam" id="PF24408"/>
    </source>
</evidence>
<dbReference type="PANTHER" id="PTHR42988:SF2">
    <property type="entry name" value="CYCLIC NUCLEOTIDE PHOSPHODIESTERASE CBUA0032-RELATED"/>
    <property type="match status" value="1"/>
</dbReference>
<sequence>MSNGLAMRLLVLSDLHANTTVPDGGGAASLSFHGSAQGVDRMFGGIAPALAAAGVEDIDAVVVPGDLTDKCDPTALAGVWARLCGLSDELGAELLATAGNHDLQSRAADGSQPNSHLMALEPHFPIRDKLSHANYFAYHFVRTSVGEHTAVVLNSAALGGYSGPEGDEFRHGRVTADGMKRLRTELNDAPSSGVRLLVVHHHPVQLPNIDLNEKSAIRDAELLLEVMQDDGPWLVIHGHKHRPFIHYAPGGGGSAVLFSAGSFSAGLDGVLAQSTKNQFYVIDVLDDEASDAMGLGASGTFRAWSYSPMVGQAWVPSGVTDGLPARGGFGWRTDPTHLARRLIQFARDRNTDTSWEELTAFEPRLVHLAPADFDRVVHRLRRPAELLDVRIDSEGALDRIGLMTEVAGQHV</sequence>